<dbReference type="PANTHER" id="PTHR40633:SF1">
    <property type="entry name" value="GPI ANCHORED SERINE-THREONINE RICH PROTEIN (AFU_ORTHOLOGUE AFUA_1G03630)"/>
    <property type="match status" value="1"/>
</dbReference>
<proteinExistence type="predicted"/>
<sequence>MKFTLVSLLALCISTVTFAQNPTDAGVASTSPPLAAVVSRGSEYTIRWAVTDQTATFIDAINLMKGVATALDIIIPNILANGSVPVSDLSYNWTIPAELTPGADYALRFVGNNSGTSYTPFFSIQ</sequence>
<comment type="caution">
    <text evidence="4">The sequence shown here is derived from an EMBL/GenBank/DDBJ whole genome shotgun (WGS) entry which is preliminary data.</text>
</comment>
<evidence type="ECO:0000259" key="3">
    <source>
        <dbReference type="Pfam" id="PF10342"/>
    </source>
</evidence>
<dbReference type="Pfam" id="PF10342">
    <property type="entry name" value="Kre9_KNH"/>
    <property type="match status" value="1"/>
</dbReference>
<feature type="signal peptide" evidence="2">
    <location>
        <begin position="1"/>
        <end position="19"/>
    </location>
</feature>
<dbReference type="Proteomes" id="UP001473302">
    <property type="component" value="Unassembled WGS sequence"/>
</dbReference>
<gene>
    <name evidence="4" type="ORF">MFLAVUS_010681</name>
</gene>
<feature type="domain" description="Yeast cell wall synthesis Kre9/Knh1-like N-terminal" evidence="3">
    <location>
        <begin position="31"/>
        <end position="124"/>
    </location>
</feature>
<keyword evidence="1 2" id="KW-0732">Signal</keyword>
<evidence type="ECO:0000256" key="2">
    <source>
        <dbReference type="SAM" id="SignalP"/>
    </source>
</evidence>
<accession>A0ABP9ZDE4</accession>
<organism evidence="4 5">
    <name type="scientific">Mucor flavus</name>
    <dbReference type="NCBI Taxonomy" id="439312"/>
    <lineage>
        <taxon>Eukaryota</taxon>
        <taxon>Fungi</taxon>
        <taxon>Fungi incertae sedis</taxon>
        <taxon>Mucoromycota</taxon>
        <taxon>Mucoromycotina</taxon>
        <taxon>Mucoromycetes</taxon>
        <taxon>Mucorales</taxon>
        <taxon>Mucorineae</taxon>
        <taxon>Mucoraceae</taxon>
        <taxon>Mucor</taxon>
    </lineage>
</organism>
<name>A0ABP9ZDE4_9FUNG</name>
<dbReference type="InterPro" id="IPR018466">
    <property type="entry name" value="Kre9/Knh1-like_N"/>
</dbReference>
<feature type="chain" id="PRO_5046218630" description="Yeast cell wall synthesis Kre9/Knh1-like N-terminal domain-containing protein" evidence="2">
    <location>
        <begin position="20"/>
        <end position="125"/>
    </location>
</feature>
<evidence type="ECO:0000313" key="4">
    <source>
        <dbReference type="EMBL" id="GAA5817140.1"/>
    </source>
</evidence>
<reference evidence="4 5" key="1">
    <citation type="submission" date="2024-04" db="EMBL/GenBank/DDBJ databases">
        <title>genome sequences of Mucor flavus KT1a and Helicostylum pulchrum KT1b strains isolated from the surface of a dry-aged beef.</title>
        <authorList>
            <person name="Toyotome T."/>
            <person name="Hosono M."/>
            <person name="Torimaru M."/>
            <person name="Fukuda K."/>
            <person name="Mikami N."/>
        </authorList>
    </citation>
    <scope>NUCLEOTIDE SEQUENCE [LARGE SCALE GENOMIC DNA]</scope>
    <source>
        <strain evidence="4 5">KT1a</strain>
    </source>
</reference>
<dbReference type="InterPro" id="IPR052982">
    <property type="entry name" value="SRP1/TIP1-like"/>
</dbReference>
<dbReference type="PANTHER" id="PTHR40633">
    <property type="entry name" value="MATRIX PROTEIN, PUTATIVE (AFU_ORTHOLOGUE AFUA_8G05410)-RELATED"/>
    <property type="match status" value="1"/>
</dbReference>
<keyword evidence="5" id="KW-1185">Reference proteome</keyword>
<evidence type="ECO:0000256" key="1">
    <source>
        <dbReference type="ARBA" id="ARBA00022729"/>
    </source>
</evidence>
<evidence type="ECO:0000313" key="5">
    <source>
        <dbReference type="Proteomes" id="UP001473302"/>
    </source>
</evidence>
<dbReference type="EMBL" id="BAABUK010000038">
    <property type="protein sequence ID" value="GAA5817140.1"/>
    <property type="molecule type" value="Genomic_DNA"/>
</dbReference>
<protein>
    <recommendedName>
        <fullName evidence="3">Yeast cell wall synthesis Kre9/Knh1-like N-terminal domain-containing protein</fullName>
    </recommendedName>
</protein>